<sequence>MLRSSLNASRRLQPGKVKVNKKNKRTSIDHKQTEFSHMTNQSNDYNDIDANAHSQKGNRDEEKSSRRTNFYGFSKMFDVIMRNLRATRRSKQTYSKSCPVSIKSSPMHDPDVGNGRDERRNSFYSRDHSIQAAIAHCKKSSEITEALVDYMSNLRYTISLHGIRFNYKLLSQVDEDDYDTTEEFNEAEQPSWKNNNTKPEAYSFSNAQDKNRKINGQTKSKEPPKSESRNLNLS</sequence>
<evidence type="ECO:0000313" key="1">
    <source>
        <dbReference type="EMBL" id="KAI3805847.1"/>
    </source>
</evidence>
<accession>A0ACB9IDF5</accession>
<name>A0ACB9IDF5_9ASTR</name>
<proteinExistence type="predicted"/>
<organism evidence="1 2">
    <name type="scientific">Smallanthus sonchifolius</name>
    <dbReference type="NCBI Taxonomy" id="185202"/>
    <lineage>
        <taxon>Eukaryota</taxon>
        <taxon>Viridiplantae</taxon>
        <taxon>Streptophyta</taxon>
        <taxon>Embryophyta</taxon>
        <taxon>Tracheophyta</taxon>
        <taxon>Spermatophyta</taxon>
        <taxon>Magnoliopsida</taxon>
        <taxon>eudicotyledons</taxon>
        <taxon>Gunneridae</taxon>
        <taxon>Pentapetalae</taxon>
        <taxon>asterids</taxon>
        <taxon>campanulids</taxon>
        <taxon>Asterales</taxon>
        <taxon>Asteraceae</taxon>
        <taxon>Asteroideae</taxon>
        <taxon>Heliantheae alliance</taxon>
        <taxon>Millerieae</taxon>
        <taxon>Smallanthus</taxon>
    </lineage>
</organism>
<reference evidence="1 2" key="2">
    <citation type="journal article" date="2022" name="Mol. Ecol. Resour.">
        <title>The genomes of chicory, endive, great burdock and yacon provide insights into Asteraceae paleo-polyploidization history and plant inulin production.</title>
        <authorList>
            <person name="Fan W."/>
            <person name="Wang S."/>
            <person name="Wang H."/>
            <person name="Wang A."/>
            <person name="Jiang F."/>
            <person name="Liu H."/>
            <person name="Zhao H."/>
            <person name="Xu D."/>
            <person name="Zhang Y."/>
        </authorList>
    </citation>
    <scope>NUCLEOTIDE SEQUENCE [LARGE SCALE GENOMIC DNA]</scope>
    <source>
        <strain evidence="2">cv. Yunnan</strain>
        <tissue evidence="1">Leaves</tissue>
    </source>
</reference>
<comment type="caution">
    <text evidence="1">The sequence shown here is derived from an EMBL/GenBank/DDBJ whole genome shotgun (WGS) entry which is preliminary data.</text>
</comment>
<keyword evidence="2" id="KW-1185">Reference proteome</keyword>
<gene>
    <name evidence="1" type="ORF">L1987_21734</name>
</gene>
<dbReference type="Proteomes" id="UP001056120">
    <property type="component" value="Linkage Group LG08"/>
</dbReference>
<evidence type="ECO:0000313" key="2">
    <source>
        <dbReference type="Proteomes" id="UP001056120"/>
    </source>
</evidence>
<protein>
    <submittedName>
        <fullName evidence="1">Uncharacterized protein</fullName>
    </submittedName>
</protein>
<reference evidence="2" key="1">
    <citation type="journal article" date="2022" name="Mol. Ecol. Resour.">
        <title>The genomes of chicory, endive, great burdock and yacon provide insights into Asteraceae palaeo-polyploidization history and plant inulin production.</title>
        <authorList>
            <person name="Fan W."/>
            <person name="Wang S."/>
            <person name="Wang H."/>
            <person name="Wang A."/>
            <person name="Jiang F."/>
            <person name="Liu H."/>
            <person name="Zhao H."/>
            <person name="Xu D."/>
            <person name="Zhang Y."/>
        </authorList>
    </citation>
    <scope>NUCLEOTIDE SEQUENCE [LARGE SCALE GENOMIC DNA]</scope>
    <source>
        <strain evidence="2">cv. Yunnan</strain>
    </source>
</reference>
<dbReference type="EMBL" id="CM042025">
    <property type="protein sequence ID" value="KAI3805847.1"/>
    <property type="molecule type" value="Genomic_DNA"/>
</dbReference>